<keyword evidence="3" id="KW-1185">Reference proteome</keyword>
<reference evidence="2" key="1">
    <citation type="submission" date="2023-02" db="EMBL/GenBank/DDBJ databases">
        <title>Colletotrichum kahawae CIFC_Que2 genome sequencing and assembly.</title>
        <authorList>
            <person name="Baroncelli R."/>
        </authorList>
    </citation>
    <scope>NUCLEOTIDE SEQUENCE</scope>
    <source>
        <strain evidence="2">CIFC_Que2</strain>
    </source>
</reference>
<evidence type="ECO:0000313" key="3">
    <source>
        <dbReference type="Proteomes" id="UP001281614"/>
    </source>
</evidence>
<sequence>MKASALLLSPLLAQGSLAAVAIFASETAGGTAGLHFEAWYWDGPPVDDWEHVTPDTFCELQGSFGSSCEVSGYKFVLHSANADGCKLGTDIESATITNSQGESKEVPSDGCKEISTCSSGGLGGVSINGWQCDF</sequence>
<evidence type="ECO:0000256" key="1">
    <source>
        <dbReference type="SAM" id="SignalP"/>
    </source>
</evidence>
<keyword evidence="1" id="KW-0732">Signal</keyword>
<proteinExistence type="predicted"/>
<dbReference type="AlphaFoldDB" id="A0AAD9YHG6"/>
<protein>
    <submittedName>
        <fullName evidence="2">Uncharacterized protein</fullName>
    </submittedName>
</protein>
<organism evidence="2 3">
    <name type="scientific">Colletotrichum kahawae</name>
    <name type="common">Coffee berry disease fungus</name>
    <dbReference type="NCBI Taxonomy" id="34407"/>
    <lineage>
        <taxon>Eukaryota</taxon>
        <taxon>Fungi</taxon>
        <taxon>Dikarya</taxon>
        <taxon>Ascomycota</taxon>
        <taxon>Pezizomycotina</taxon>
        <taxon>Sordariomycetes</taxon>
        <taxon>Hypocreomycetidae</taxon>
        <taxon>Glomerellales</taxon>
        <taxon>Glomerellaceae</taxon>
        <taxon>Colletotrichum</taxon>
        <taxon>Colletotrichum gloeosporioides species complex</taxon>
    </lineage>
</organism>
<feature type="chain" id="PRO_5042037703" evidence="1">
    <location>
        <begin position="19"/>
        <end position="134"/>
    </location>
</feature>
<accession>A0AAD9YHG6</accession>
<dbReference type="Proteomes" id="UP001281614">
    <property type="component" value="Unassembled WGS sequence"/>
</dbReference>
<gene>
    <name evidence="2" type="ORF">CKAH01_04986</name>
</gene>
<name>A0AAD9YHG6_COLKA</name>
<evidence type="ECO:0000313" key="2">
    <source>
        <dbReference type="EMBL" id="KAK2763392.1"/>
    </source>
</evidence>
<comment type="caution">
    <text evidence="2">The sequence shown here is derived from an EMBL/GenBank/DDBJ whole genome shotgun (WGS) entry which is preliminary data.</text>
</comment>
<feature type="signal peptide" evidence="1">
    <location>
        <begin position="1"/>
        <end position="18"/>
    </location>
</feature>
<dbReference type="EMBL" id="VYYT01000146">
    <property type="protein sequence ID" value="KAK2763392.1"/>
    <property type="molecule type" value="Genomic_DNA"/>
</dbReference>